<keyword evidence="2" id="KW-0245">EGF-like domain</keyword>
<proteinExistence type="predicted"/>
<evidence type="ECO:0000256" key="1">
    <source>
        <dbReference type="ARBA" id="ARBA00023157"/>
    </source>
</evidence>
<dbReference type="Proteomes" id="UP000663856">
    <property type="component" value="Unassembled WGS sequence"/>
</dbReference>
<comment type="caution">
    <text evidence="2">Lacks conserved residue(s) required for the propagation of feature annotation.</text>
</comment>
<dbReference type="PROSITE" id="PS01186">
    <property type="entry name" value="EGF_2"/>
    <property type="match status" value="1"/>
</dbReference>
<dbReference type="EMBL" id="CAJNRF010006862">
    <property type="protein sequence ID" value="CAF2085538.1"/>
    <property type="molecule type" value="Genomic_DNA"/>
</dbReference>
<reference evidence="4" key="1">
    <citation type="submission" date="2021-02" db="EMBL/GenBank/DDBJ databases">
        <authorList>
            <person name="Nowell W R."/>
        </authorList>
    </citation>
    <scope>NUCLEOTIDE SEQUENCE</scope>
</reference>
<protein>
    <recommendedName>
        <fullName evidence="3">EGF-like domain-containing protein</fullName>
    </recommendedName>
</protein>
<sequence>IRIIKRLLIVDTVKTIKSALITNYHKNCSSCSNFSVCIGYDIDLSRNICVCPLNRTDSRCLISFDPCTEVSPNRHGQCVPVDECYDSTIQFRCVCNPGWSINYCEKRSASINMSFVDEIKMPSVKIALIHLILPQFVHLTYFQ</sequence>
<evidence type="ECO:0000313" key="5">
    <source>
        <dbReference type="Proteomes" id="UP000663856"/>
    </source>
</evidence>
<comment type="caution">
    <text evidence="4">The sequence shown here is derived from an EMBL/GenBank/DDBJ whole genome shotgun (WGS) entry which is preliminary data.</text>
</comment>
<feature type="non-terminal residue" evidence="4">
    <location>
        <position position="1"/>
    </location>
</feature>
<evidence type="ECO:0000259" key="3">
    <source>
        <dbReference type="PROSITE" id="PS50026"/>
    </source>
</evidence>
<accession>A0A816SHF8</accession>
<keyword evidence="1 2" id="KW-1015">Disulfide bond</keyword>
<feature type="disulfide bond" evidence="2">
    <location>
        <begin position="95"/>
        <end position="104"/>
    </location>
</feature>
<dbReference type="InterPro" id="IPR000152">
    <property type="entry name" value="EGF-type_Asp/Asn_hydroxyl_site"/>
</dbReference>
<evidence type="ECO:0000313" key="4">
    <source>
        <dbReference type="EMBL" id="CAF2085538.1"/>
    </source>
</evidence>
<feature type="domain" description="EGF-like" evidence="3">
    <location>
        <begin position="63"/>
        <end position="105"/>
    </location>
</feature>
<dbReference type="Gene3D" id="2.10.25.10">
    <property type="entry name" value="Laminin"/>
    <property type="match status" value="1"/>
</dbReference>
<dbReference type="InterPro" id="IPR000742">
    <property type="entry name" value="EGF"/>
</dbReference>
<organism evidence="4 5">
    <name type="scientific">Rotaria magnacalcarata</name>
    <dbReference type="NCBI Taxonomy" id="392030"/>
    <lineage>
        <taxon>Eukaryota</taxon>
        <taxon>Metazoa</taxon>
        <taxon>Spiralia</taxon>
        <taxon>Gnathifera</taxon>
        <taxon>Rotifera</taxon>
        <taxon>Eurotatoria</taxon>
        <taxon>Bdelloidea</taxon>
        <taxon>Philodinida</taxon>
        <taxon>Philodinidae</taxon>
        <taxon>Rotaria</taxon>
    </lineage>
</organism>
<dbReference type="AlphaFoldDB" id="A0A816SHF8"/>
<dbReference type="PROSITE" id="PS00010">
    <property type="entry name" value="ASX_HYDROXYL"/>
    <property type="match status" value="1"/>
</dbReference>
<dbReference type="PROSITE" id="PS50026">
    <property type="entry name" value="EGF_3"/>
    <property type="match status" value="1"/>
</dbReference>
<name>A0A816SHF8_9BILA</name>
<gene>
    <name evidence="4" type="ORF">WKI299_LOCUS17058</name>
</gene>
<evidence type="ECO:0000256" key="2">
    <source>
        <dbReference type="PROSITE-ProRule" id="PRU00076"/>
    </source>
</evidence>